<proteinExistence type="inferred from homology"/>
<keyword evidence="7" id="KW-0175">Coiled coil</keyword>
<dbReference type="GO" id="GO:0005634">
    <property type="term" value="C:nucleus"/>
    <property type="evidence" value="ECO:0007669"/>
    <property type="project" value="UniProtKB-SubCell"/>
</dbReference>
<dbReference type="GO" id="GO:0051301">
    <property type="term" value="P:cell division"/>
    <property type="evidence" value="ECO:0007669"/>
    <property type="project" value="UniProtKB-KW"/>
</dbReference>
<keyword evidence="4" id="KW-0498">Mitosis</keyword>
<reference evidence="8 9" key="1">
    <citation type="journal article" date="2018" name="PLoS Genet.">
        <title>Population sequencing reveals clonal diversity and ancestral inbreeding in the grapevine cultivar Chardonnay.</title>
        <authorList>
            <person name="Roach M.J."/>
            <person name="Johnson D.L."/>
            <person name="Bohlmann J."/>
            <person name="van Vuuren H.J."/>
            <person name="Jones S.J."/>
            <person name="Pretorius I.S."/>
            <person name="Schmidt S.A."/>
            <person name="Borneman A.R."/>
        </authorList>
    </citation>
    <scope>NUCLEOTIDE SEQUENCE [LARGE SCALE GENOMIC DNA]</scope>
    <source>
        <strain evidence="9">cv. Chardonnay</strain>
        <tissue evidence="8">Leaf</tissue>
    </source>
</reference>
<protein>
    <submittedName>
        <fullName evidence="8">Uncharacterized protein</fullName>
    </submittedName>
</protein>
<evidence type="ECO:0000313" key="8">
    <source>
        <dbReference type="EMBL" id="RVX05854.1"/>
    </source>
</evidence>
<evidence type="ECO:0000256" key="6">
    <source>
        <dbReference type="ARBA" id="ARBA00023306"/>
    </source>
</evidence>
<evidence type="ECO:0000256" key="2">
    <source>
        <dbReference type="ARBA" id="ARBA00008029"/>
    </source>
</evidence>
<accession>A0A438JA67</accession>
<organism evidence="8 9">
    <name type="scientific">Vitis vinifera</name>
    <name type="common">Grape</name>
    <dbReference type="NCBI Taxonomy" id="29760"/>
    <lineage>
        <taxon>Eukaryota</taxon>
        <taxon>Viridiplantae</taxon>
        <taxon>Streptophyta</taxon>
        <taxon>Embryophyta</taxon>
        <taxon>Tracheophyta</taxon>
        <taxon>Spermatophyta</taxon>
        <taxon>Magnoliopsida</taxon>
        <taxon>eudicotyledons</taxon>
        <taxon>Gunneridae</taxon>
        <taxon>Pentapetalae</taxon>
        <taxon>rosids</taxon>
        <taxon>Vitales</taxon>
        <taxon>Vitaceae</taxon>
        <taxon>Viteae</taxon>
        <taxon>Vitis</taxon>
    </lineage>
</organism>
<evidence type="ECO:0000256" key="1">
    <source>
        <dbReference type="ARBA" id="ARBA00004123"/>
    </source>
</evidence>
<evidence type="ECO:0000256" key="7">
    <source>
        <dbReference type="SAM" id="Coils"/>
    </source>
</evidence>
<dbReference type="EMBL" id="QGNW01000054">
    <property type="protein sequence ID" value="RVX05854.1"/>
    <property type="molecule type" value="Genomic_DNA"/>
</dbReference>
<evidence type="ECO:0000313" key="9">
    <source>
        <dbReference type="Proteomes" id="UP000288805"/>
    </source>
</evidence>
<dbReference type="PANTHER" id="PTHR23168">
    <property type="entry name" value="MITOTIC SPINDLE ASSEMBLY CHECKPOINT PROTEIN MAD1 MITOTIC ARREST DEFICIENT-LIKE PROTEIN 1"/>
    <property type="match status" value="1"/>
</dbReference>
<dbReference type="InterPro" id="IPR008672">
    <property type="entry name" value="Mad1"/>
</dbReference>
<comment type="similarity">
    <text evidence="2">Belongs to the MAD1 family.</text>
</comment>
<name>A0A438JA67_VITVI</name>
<comment type="caution">
    <text evidence="8">The sequence shown here is derived from an EMBL/GenBank/DDBJ whole genome shotgun (WGS) entry which is preliminary data.</text>
</comment>
<keyword evidence="3" id="KW-0132">Cell division</keyword>
<evidence type="ECO:0000256" key="5">
    <source>
        <dbReference type="ARBA" id="ARBA00023242"/>
    </source>
</evidence>
<gene>
    <name evidence="8" type="ORF">CK203_023839</name>
</gene>
<sequence length="94" mass="10821">MRQETIEALQTELQKAKEKLEAIEELKTQSDGKDLRLLPRQSRGWNLAKKGPWTFEDCFADLPADSGKLVDSYVAGKIVQFKEQIATLEKREER</sequence>
<evidence type="ECO:0000256" key="4">
    <source>
        <dbReference type="ARBA" id="ARBA00022776"/>
    </source>
</evidence>
<dbReference type="AlphaFoldDB" id="A0A438JA67"/>
<comment type="subcellular location">
    <subcellularLocation>
        <location evidence="1">Nucleus</location>
    </subcellularLocation>
</comment>
<feature type="coiled-coil region" evidence="7">
    <location>
        <begin position="6"/>
        <end position="33"/>
    </location>
</feature>
<dbReference type="GO" id="GO:0007094">
    <property type="term" value="P:mitotic spindle assembly checkpoint signaling"/>
    <property type="evidence" value="ECO:0007669"/>
    <property type="project" value="InterPro"/>
</dbReference>
<keyword evidence="6" id="KW-0131">Cell cycle</keyword>
<dbReference type="PANTHER" id="PTHR23168:SF0">
    <property type="entry name" value="MITOTIC SPINDLE ASSEMBLY CHECKPOINT PROTEIN MAD1"/>
    <property type="match status" value="1"/>
</dbReference>
<keyword evidence="5" id="KW-0539">Nucleus</keyword>
<dbReference type="Proteomes" id="UP000288805">
    <property type="component" value="Unassembled WGS sequence"/>
</dbReference>
<evidence type="ECO:0000256" key="3">
    <source>
        <dbReference type="ARBA" id="ARBA00022618"/>
    </source>
</evidence>